<dbReference type="Pfam" id="PF02661">
    <property type="entry name" value="Fic"/>
    <property type="match status" value="1"/>
</dbReference>
<dbReference type="PROSITE" id="PS51459">
    <property type="entry name" value="FIDO"/>
    <property type="match status" value="1"/>
</dbReference>
<gene>
    <name evidence="2" type="ORF">UFOPK2786_00246</name>
</gene>
<dbReference type="AlphaFoldDB" id="A0A6J6SBE7"/>
<evidence type="ECO:0000313" key="2">
    <source>
        <dbReference type="EMBL" id="CAB4732083.1"/>
    </source>
</evidence>
<protein>
    <submittedName>
        <fullName evidence="2">Unannotated protein</fullName>
    </submittedName>
</protein>
<dbReference type="InterPro" id="IPR053737">
    <property type="entry name" value="Type_II_TA_Toxin"/>
</dbReference>
<dbReference type="NCBIfam" id="TIGR01550">
    <property type="entry name" value="DOC_P1"/>
    <property type="match status" value="1"/>
</dbReference>
<dbReference type="GO" id="GO:0016301">
    <property type="term" value="F:kinase activity"/>
    <property type="evidence" value="ECO:0007669"/>
    <property type="project" value="InterPro"/>
</dbReference>
<dbReference type="EMBL" id="CAEZYW010000023">
    <property type="protein sequence ID" value="CAB4732083.1"/>
    <property type="molecule type" value="Genomic_DNA"/>
</dbReference>
<organism evidence="2">
    <name type="scientific">freshwater metagenome</name>
    <dbReference type="NCBI Taxonomy" id="449393"/>
    <lineage>
        <taxon>unclassified sequences</taxon>
        <taxon>metagenomes</taxon>
        <taxon>ecological metagenomes</taxon>
    </lineage>
</organism>
<dbReference type="Gene3D" id="1.20.120.1870">
    <property type="entry name" value="Fic/DOC protein, Fido domain"/>
    <property type="match status" value="1"/>
</dbReference>
<sequence>MIYLTLEEVLAIAARVIDGEVALRDAGLLESAVARPRTTVFGEDAYPDLHSKAAAMLLSICKNHALIDGNKRLALAATIVMLGVNGWTLSMTNGEAYDFVIAVACGELGEVAEVADRLRQGSRLR</sequence>
<dbReference type="InterPro" id="IPR006440">
    <property type="entry name" value="Doc"/>
</dbReference>
<dbReference type="InterPro" id="IPR003812">
    <property type="entry name" value="Fido"/>
</dbReference>
<reference evidence="2" key="1">
    <citation type="submission" date="2020-05" db="EMBL/GenBank/DDBJ databases">
        <authorList>
            <person name="Chiriac C."/>
            <person name="Salcher M."/>
            <person name="Ghai R."/>
            <person name="Kavagutti S V."/>
        </authorList>
    </citation>
    <scope>NUCLEOTIDE SEQUENCE</scope>
</reference>
<dbReference type="PANTHER" id="PTHR39426:SF1">
    <property type="entry name" value="HOMOLOGY TO DEATH-ON-CURING PROTEIN OF PHAGE P1"/>
    <property type="match status" value="1"/>
</dbReference>
<proteinExistence type="predicted"/>
<evidence type="ECO:0000259" key="1">
    <source>
        <dbReference type="PROSITE" id="PS51459"/>
    </source>
</evidence>
<name>A0A6J6SBE7_9ZZZZ</name>
<accession>A0A6J6SBE7</accession>
<dbReference type="PANTHER" id="PTHR39426">
    <property type="entry name" value="HOMOLOGY TO DEATH-ON-CURING PROTEIN OF PHAGE P1"/>
    <property type="match status" value="1"/>
</dbReference>
<feature type="domain" description="Fido" evidence="1">
    <location>
        <begin position="4"/>
        <end position="120"/>
    </location>
</feature>